<dbReference type="SUPFAM" id="SSF49785">
    <property type="entry name" value="Galactose-binding domain-like"/>
    <property type="match status" value="1"/>
</dbReference>
<reference evidence="13 14" key="1">
    <citation type="journal article" date="2014" name="Genome Biol. Evol.">
        <title>The genome of the myxosporean Thelohanellus kitauei shows adaptations to nutrient acquisition within its fish host.</title>
        <authorList>
            <person name="Yang Y."/>
            <person name="Xiong J."/>
            <person name="Zhou Z."/>
            <person name="Huo F."/>
            <person name="Miao W."/>
            <person name="Ran C."/>
            <person name="Liu Y."/>
            <person name="Zhang J."/>
            <person name="Feng J."/>
            <person name="Wang M."/>
            <person name="Wang M."/>
            <person name="Wang L."/>
            <person name="Yao B."/>
        </authorList>
    </citation>
    <scope>NUCLEOTIDE SEQUENCE [LARGE SCALE GENOMIC DNA]</scope>
    <source>
        <strain evidence="13">Wuqing</strain>
    </source>
</reference>
<dbReference type="InterPro" id="IPR002884">
    <property type="entry name" value="P_dom"/>
</dbReference>
<gene>
    <name evidence="13" type="ORF">RF11_05657</name>
</gene>
<keyword evidence="8" id="KW-1015">Disulfide bond</keyword>
<keyword evidence="9" id="KW-0325">Glycoprotein</keyword>
<evidence type="ECO:0000256" key="1">
    <source>
        <dbReference type="ARBA" id="ARBA00005325"/>
    </source>
</evidence>
<protein>
    <submittedName>
        <fullName evidence="13">PC3-like endoprotease variant A</fullName>
    </submittedName>
</protein>
<dbReference type="InterPro" id="IPR000209">
    <property type="entry name" value="Peptidase_S8/S53_dom"/>
</dbReference>
<keyword evidence="5" id="KW-0378">Hydrolase</keyword>
<keyword evidence="6" id="KW-0720">Serine protease</keyword>
<dbReference type="InterPro" id="IPR008979">
    <property type="entry name" value="Galactose-bd-like_sf"/>
</dbReference>
<dbReference type="PRINTS" id="PR00723">
    <property type="entry name" value="SUBTILISIN"/>
</dbReference>
<feature type="region of interest" description="Disordered" evidence="11">
    <location>
        <begin position="1"/>
        <end position="22"/>
    </location>
</feature>
<evidence type="ECO:0000256" key="8">
    <source>
        <dbReference type="ARBA" id="ARBA00023157"/>
    </source>
</evidence>
<keyword evidence="4" id="KW-0732">Signal</keyword>
<dbReference type="InterPro" id="IPR034182">
    <property type="entry name" value="Kexin/furin"/>
</dbReference>
<dbReference type="PROSITE" id="PS00138">
    <property type="entry name" value="SUBTILASE_SER"/>
    <property type="match status" value="1"/>
</dbReference>
<comment type="caution">
    <text evidence="10">Lacks conserved residue(s) required for the propagation of feature annotation.</text>
</comment>
<dbReference type="Gene3D" id="2.60.120.260">
    <property type="entry name" value="Galactose-binding domain-like"/>
    <property type="match status" value="1"/>
</dbReference>
<evidence type="ECO:0000256" key="6">
    <source>
        <dbReference type="ARBA" id="ARBA00022825"/>
    </source>
</evidence>
<feature type="compositionally biased region" description="Basic and acidic residues" evidence="11">
    <location>
        <begin position="11"/>
        <end position="22"/>
    </location>
</feature>
<evidence type="ECO:0000256" key="9">
    <source>
        <dbReference type="ARBA" id="ARBA00023180"/>
    </source>
</evidence>
<dbReference type="InterPro" id="IPR036852">
    <property type="entry name" value="Peptidase_S8/S53_dom_sf"/>
</dbReference>
<dbReference type="CDD" id="cd04059">
    <property type="entry name" value="Peptidases_S8_Protein_convertases_Kexins_Furin-like"/>
    <property type="match status" value="1"/>
</dbReference>
<dbReference type="FunFam" id="3.40.50.200:FF:000021">
    <property type="entry name" value="Proprotein convertase subtilisin/kexin type 5a"/>
    <property type="match status" value="1"/>
</dbReference>
<dbReference type="PROSITE" id="PS00137">
    <property type="entry name" value="SUBTILASE_HIS"/>
    <property type="match status" value="1"/>
</dbReference>
<dbReference type="GO" id="GO:0004252">
    <property type="term" value="F:serine-type endopeptidase activity"/>
    <property type="evidence" value="ECO:0007669"/>
    <property type="project" value="InterPro"/>
</dbReference>
<comment type="similarity">
    <text evidence="1">Belongs to the peptidase S8 family. Furin subfamily.</text>
</comment>
<comment type="caution">
    <text evidence="13">The sequence shown here is derived from an EMBL/GenBank/DDBJ whole genome shotgun (WGS) entry which is preliminary data.</text>
</comment>
<organism evidence="13 14">
    <name type="scientific">Thelohanellus kitauei</name>
    <name type="common">Myxosporean</name>
    <dbReference type="NCBI Taxonomy" id="669202"/>
    <lineage>
        <taxon>Eukaryota</taxon>
        <taxon>Metazoa</taxon>
        <taxon>Cnidaria</taxon>
        <taxon>Myxozoa</taxon>
        <taxon>Myxosporea</taxon>
        <taxon>Bivalvulida</taxon>
        <taxon>Platysporina</taxon>
        <taxon>Myxobolidae</taxon>
        <taxon>Thelohanellus</taxon>
    </lineage>
</organism>
<keyword evidence="7" id="KW-0865">Zymogen</keyword>
<dbReference type="OrthoDB" id="300641at2759"/>
<sequence length="528" mass="57854">MASFDFNDNDPDPKPREEDPDNCHGTRCAGEAAAAAYNDICGVGVAYNAKIGGVRMLDGSATDALEASSLSFKNDYIDIYINCWGPKDDGKTFGKPGPLAAKALKEGASRGRKGLGSLYVWATGNGGLTDDDCNCDGYTTSIYTISIGCIGDHGLSAYYTEKCSSTIAVTFNGASHKEGKENEMITTDLFHKCTTEFKGTSASAPIAAGILALVLEANSLITWRDVQHLIVRSAKVTSPMDDGWKTNGAGLHYNHKFGFGRLVASTIVEMAKTWKNVSPQRECIGYSDINRKNIPIKSSLEIYFDTNACVNTESAVDSLEHVVLTVSLIHHRRGSLSIDLISPAGSPSQILSTRRYDSSEEGLDDWNFMTIHFWGENPSGKWKLIVTDNVHPTKVGPEENDNEDLAQRLIDRDVERQKSTWESMRQQNPYFDTDYPTGVRRNQVLNKKQPVGSKTKKTKNLPPLPGMIKFTKNLDPFISHKPIKEQTGVQRVQVSSGYDNPKVECVGSDGCSGVLIKWSITFYGTSSK</sequence>
<dbReference type="GO" id="GO:0005802">
    <property type="term" value="C:trans-Golgi network"/>
    <property type="evidence" value="ECO:0007669"/>
    <property type="project" value="TreeGrafter"/>
</dbReference>
<evidence type="ECO:0000256" key="11">
    <source>
        <dbReference type="SAM" id="MobiDB-lite"/>
    </source>
</evidence>
<dbReference type="PROSITE" id="PS51892">
    <property type="entry name" value="SUBTILASE"/>
    <property type="match status" value="1"/>
</dbReference>
<keyword evidence="14" id="KW-1185">Reference proteome</keyword>
<dbReference type="SUPFAM" id="SSF52743">
    <property type="entry name" value="Subtilisin-like"/>
    <property type="match status" value="1"/>
</dbReference>
<dbReference type="Pfam" id="PF00082">
    <property type="entry name" value="Peptidase_S8"/>
    <property type="match status" value="1"/>
</dbReference>
<dbReference type="AlphaFoldDB" id="A0A0C2J7I4"/>
<feature type="domain" description="P/Homo B" evidence="12">
    <location>
        <begin position="277"/>
        <end position="528"/>
    </location>
</feature>
<dbReference type="InterPro" id="IPR022398">
    <property type="entry name" value="Peptidase_S8_His-AS"/>
</dbReference>
<accession>A0A0C2J7I4</accession>
<dbReference type="PANTHER" id="PTHR42884:SF23">
    <property type="entry name" value="FURIN-LIKE PROTEASE 2"/>
    <property type="match status" value="1"/>
</dbReference>
<dbReference type="FunFam" id="2.60.120.260:FF:000006">
    <property type="entry name" value="Proprotein convertase subtilisin/kexin type 5"/>
    <property type="match status" value="1"/>
</dbReference>
<dbReference type="Pfam" id="PF01483">
    <property type="entry name" value="P_proprotein"/>
    <property type="match status" value="1"/>
</dbReference>
<dbReference type="PANTHER" id="PTHR42884">
    <property type="entry name" value="PROPROTEIN CONVERTASE SUBTILISIN/KEXIN-RELATED"/>
    <property type="match status" value="1"/>
</dbReference>
<dbReference type="GO" id="GO:0000139">
    <property type="term" value="C:Golgi membrane"/>
    <property type="evidence" value="ECO:0007669"/>
    <property type="project" value="TreeGrafter"/>
</dbReference>
<evidence type="ECO:0000256" key="2">
    <source>
        <dbReference type="ARBA" id="ARBA00022670"/>
    </source>
</evidence>
<keyword evidence="2 13" id="KW-0645">Protease</keyword>
<keyword evidence="3" id="KW-0165">Cleavage on pair of basic residues</keyword>
<name>A0A0C2J7I4_THEKT</name>
<evidence type="ECO:0000259" key="12">
    <source>
        <dbReference type="PROSITE" id="PS51829"/>
    </source>
</evidence>
<dbReference type="EMBL" id="JWZT01004020">
    <property type="protein sequence ID" value="KII65078.1"/>
    <property type="molecule type" value="Genomic_DNA"/>
</dbReference>
<dbReference type="InterPro" id="IPR015500">
    <property type="entry name" value="Peptidase_S8_subtilisin-rel"/>
</dbReference>
<dbReference type="OMA" id="MSACAYE"/>
<dbReference type="PROSITE" id="PS51829">
    <property type="entry name" value="P_HOMO_B"/>
    <property type="match status" value="1"/>
</dbReference>
<dbReference type="GO" id="GO:0016485">
    <property type="term" value="P:protein processing"/>
    <property type="evidence" value="ECO:0007669"/>
    <property type="project" value="TreeGrafter"/>
</dbReference>
<dbReference type="Gene3D" id="3.40.50.200">
    <property type="entry name" value="Peptidase S8/S53 domain"/>
    <property type="match status" value="1"/>
</dbReference>
<evidence type="ECO:0000256" key="10">
    <source>
        <dbReference type="PROSITE-ProRule" id="PRU01240"/>
    </source>
</evidence>
<evidence type="ECO:0000256" key="3">
    <source>
        <dbReference type="ARBA" id="ARBA00022685"/>
    </source>
</evidence>
<evidence type="ECO:0000256" key="7">
    <source>
        <dbReference type="ARBA" id="ARBA00023145"/>
    </source>
</evidence>
<dbReference type="Proteomes" id="UP000031668">
    <property type="component" value="Unassembled WGS sequence"/>
</dbReference>
<dbReference type="InterPro" id="IPR023828">
    <property type="entry name" value="Peptidase_S8_Ser-AS"/>
</dbReference>
<proteinExistence type="inferred from homology"/>
<evidence type="ECO:0000256" key="5">
    <source>
        <dbReference type="ARBA" id="ARBA00022801"/>
    </source>
</evidence>
<evidence type="ECO:0000256" key="4">
    <source>
        <dbReference type="ARBA" id="ARBA00022729"/>
    </source>
</evidence>
<evidence type="ECO:0000313" key="14">
    <source>
        <dbReference type="Proteomes" id="UP000031668"/>
    </source>
</evidence>
<evidence type="ECO:0000313" key="13">
    <source>
        <dbReference type="EMBL" id="KII65078.1"/>
    </source>
</evidence>